<dbReference type="AlphaFoldDB" id="A0A9W5F2N8"/>
<sequence>MDKLRTFEMAKAVAVAMSGDAKAWDALTK</sequence>
<dbReference type="EMBL" id="FBVY01000004">
    <property type="protein sequence ID" value="CUW87464.1"/>
    <property type="molecule type" value="Genomic_DNA"/>
</dbReference>
<evidence type="ECO:0000313" key="1">
    <source>
        <dbReference type="EMBL" id="CUW87464.1"/>
    </source>
</evidence>
<accession>A0A9W5F2N8</accession>
<evidence type="ECO:0000313" key="2">
    <source>
        <dbReference type="Proteomes" id="UP000191933"/>
    </source>
</evidence>
<proteinExistence type="predicted"/>
<name>A0A9W5F2N8_9HYPH</name>
<organism evidence="1 2">
    <name type="scientific">Agrobacterium genomosp. 2 str. CFBP 5494</name>
    <dbReference type="NCBI Taxonomy" id="1183436"/>
    <lineage>
        <taxon>Bacteria</taxon>
        <taxon>Pseudomonadati</taxon>
        <taxon>Pseudomonadota</taxon>
        <taxon>Alphaproteobacteria</taxon>
        <taxon>Hyphomicrobiales</taxon>
        <taxon>Rhizobiaceae</taxon>
        <taxon>Rhizobium/Agrobacterium group</taxon>
        <taxon>Agrobacterium</taxon>
        <taxon>Agrobacterium tumefaciens complex</taxon>
    </lineage>
</organism>
<protein>
    <submittedName>
        <fullName evidence="1">Uncharacterized protein</fullName>
    </submittedName>
</protein>
<comment type="caution">
    <text evidence="1">The sequence shown here is derived from an EMBL/GenBank/DDBJ whole genome shotgun (WGS) entry which is preliminary data.</text>
</comment>
<gene>
    <name evidence="1" type="ORF">AGR2A_Cc120057</name>
</gene>
<dbReference type="Proteomes" id="UP000191933">
    <property type="component" value="Unassembled WGS sequence"/>
</dbReference>
<keyword evidence="2" id="KW-1185">Reference proteome</keyword>
<reference evidence="1 2" key="1">
    <citation type="submission" date="2016-01" db="EMBL/GenBank/DDBJ databases">
        <authorList>
            <person name="Regsiter A."/>
            <person name="william w."/>
        </authorList>
    </citation>
    <scope>NUCLEOTIDE SEQUENCE [LARGE SCALE GENOMIC DNA]</scope>
    <source>
        <strain evidence="1 2">CFBP 5494</strain>
    </source>
</reference>